<dbReference type="Proteomes" id="UP000682892">
    <property type="component" value="Chromosome 3"/>
</dbReference>
<dbReference type="GO" id="GO:0005886">
    <property type="term" value="C:plasma membrane"/>
    <property type="evidence" value="ECO:0007669"/>
    <property type="project" value="TreeGrafter"/>
</dbReference>
<keyword evidence="2" id="KW-0812">Transmembrane</keyword>
<feature type="signal peptide" evidence="3">
    <location>
        <begin position="1"/>
        <end position="25"/>
    </location>
</feature>
<reference evidence="4" key="1">
    <citation type="submission" date="2005-10" db="EMBL/GenBank/DDBJ databases">
        <authorList>
            <person name="Loftus B.J."/>
            <person name="Nene V.M."/>
            <person name="Hannick L.I."/>
            <person name="Bidwell S."/>
            <person name="Haas B."/>
            <person name="Amedeo P."/>
            <person name="Orvis J."/>
            <person name="Wortman J.R."/>
            <person name="White O.R."/>
            <person name="Salzberg S."/>
            <person name="Shumway M."/>
            <person name="Koo H."/>
            <person name="Zhao Y."/>
            <person name="Holmes M."/>
            <person name="Miller J."/>
            <person name="Schatz M."/>
            <person name="Pop M."/>
            <person name="Pai G."/>
            <person name="Utterback T."/>
            <person name="Rogers Y.-H."/>
            <person name="Kravitz S."/>
            <person name="Fraser C.M."/>
        </authorList>
    </citation>
    <scope>NUCLEOTIDE SEQUENCE</scope>
    <source>
        <strain evidence="4">Liverpool</strain>
    </source>
</reference>
<dbReference type="AlphaFoldDB" id="Q17FJ9"/>
<dbReference type="STRING" id="7159.Q17FJ9"/>
<protein>
    <submittedName>
        <fullName evidence="4">AAEL003368-PA</fullName>
    </submittedName>
</protein>
<feature type="chain" id="PRO_5004185768" evidence="3">
    <location>
        <begin position="26"/>
        <end position="541"/>
    </location>
</feature>
<dbReference type="PANTHER" id="PTHR11861:SF8">
    <property type="entry name" value="PKD DOMAIN-CONTAINING PROTEIN"/>
    <property type="match status" value="1"/>
</dbReference>
<dbReference type="eggNOG" id="ENOG502QVR8">
    <property type="taxonomic scope" value="Eukaryota"/>
</dbReference>
<proteinExistence type="predicted"/>
<keyword evidence="3" id="KW-0732">Signal</keyword>
<reference evidence="4" key="2">
    <citation type="journal article" date="2007" name="Science">
        <title>Genome sequence of Aedes aegypti, a major arbovirus vector.</title>
        <authorList>
            <person name="Nene V."/>
            <person name="Wortman J.R."/>
            <person name="Lawson D."/>
            <person name="Haas B."/>
            <person name="Kodira C."/>
            <person name="Tu Z.J."/>
            <person name="Loftus B."/>
            <person name="Xi Z."/>
            <person name="Megy K."/>
            <person name="Grabherr M."/>
            <person name="Ren Q."/>
            <person name="Zdobnov E.M."/>
            <person name="Lobo N.F."/>
            <person name="Campbell K.S."/>
            <person name="Brown S.E."/>
            <person name="Bonaldo M.F."/>
            <person name="Zhu J."/>
            <person name="Sinkins S.P."/>
            <person name="Hogenkamp D.G."/>
            <person name="Amedeo P."/>
            <person name="Arensburger P."/>
            <person name="Atkinson P.W."/>
            <person name="Bidwell S."/>
            <person name="Biedler J."/>
            <person name="Birney E."/>
            <person name="Bruggner R.V."/>
            <person name="Costas J."/>
            <person name="Coy M.R."/>
            <person name="Crabtree J."/>
            <person name="Crawford M."/>
            <person name="Debruyn B."/>
            <person name="Decaprio D."/>
            <person name="Eiglmeier K."/>
            <person name="Eisenstadt E."/>
            <person name="El-Dorry H."/>
            <person name="Gelbart W.M."/>
            <person name="Gomes S.L."/>
            <person name="Hammond M."/>
            <person name="Hannick L.I."/>
            <person name="Hogan J.R."/>
            <person name="Holmes M.H."/>
            <person name="Jaffe D."/>
            <person name="Johnston J.S."/>
            <person name="Kennedy R.C."/>
            <person name="Koo H."/>
            <person name="Kravitz S."/>
            <person name="Kriventseva E.V."/>
            <person name="Kulp D."/>
            <person name="Labutti K."/>
            <person name="Lee E."/>
            <person name="Li S."/>
            <person name="Lovin D.D."/>
            <person name="Mao C."/>
            <person name="Mauceli E."/>
            <person name="Menck C.F."/>
            <person name="Miller J.R."/>
            <person name="Montgomery P."/>
            <person name="Mori A."/>
            <person name="Nascimento A.L."/>
            <person name="Naveira H.F."/>
            <person name="Nusbaum C."/>
            <person name="O'leary S."/>
            <person name="Orvis J."/>
            <person name="Pertea M."/>
            <person name="Quesneville H."/>
            <person name="Reidenbach K.R."/>
            <person name="Rogers Y.H."/>
            <person name="Roth C.W."/>
            <person name="Schneider J.R."/>
            <person name="Schatz M."/>
            <person name="Shumway M."/>
            <person name="Stanke M."/>
            <person name="Stinson E.O."/>
            <person name="Tubio J.M."/>
            <person name="Vanzee J.P."/>
            <person name="Verjovski-Almeida S."/>
            <person name="Werner D."/>
            <person name="White O."/>
            <person name="Wyder S."/>
            <person name="Zeng Q."/>
            <person name="Zhao Q."/>
            <person name="Zhao Y."/>
            <person name="Hill C.A."/>
            <person name="Raikhel A.S."/>
            <person name="Soares M.B."/>
            <person name="Knudson D.L."/>
            <person name="Lee N.H."/>
            <person name="Galagan J."/>
            <person name="Salzberg S.L."/>
            <person name="Paulsen I.T."/>
            <person name="Dimopoulos G."/>
            <person name="Collins F.H."/>
            <person name="Birren B."/>
            <person name="Fraser-Liggett C.M."/>
            <person name="Severson D.W."/>
        </authorList>
    </citation>
    <scope>NUCLEOTIDE SEQUENCE [LARGE SCALE GENOMIC DNA]</scope>
    <source>
        <strain evidence="4">Liverpool</strain>
    </source>
</reference>
<evidence type="ECO:0000256" key="3">
    <source>
        <dbReference type="SAM" id="SignalP"/>
    </source>
</evidence>
<feature type="transmembrane region" description="Helical" evidence="2">
    <location>
        <begin position="439"/>
        <end position="464"/>
    </location>
</feature>
<dbReference type="PANTHER" id="PTHR11861">
    <property type="entry name" value="MELANOCYTE PROTEIN PMEL 17-RELATED"/>
    <property type="match status" value="1"/>
</dbReference>
<dbReference type="VEuPathDB" id="VectorBase:AAEL029117"/>
<accession>Q17FJ9</accession>
<keyword evidence="2" id="KW-1133">Transmembrane helix</keyword>
<evidence type="ECO:0000256" key="2">
    <source>
        <dbReference type="SAM" id="Phobius"/>
    </source>
</evidence>
<dbReference type="InterPro" id="IPR045219">
    <property type="entry name" value="PKAT"/>
</dbReference>
<sequence>MGGNKSAVCWHALALLLLLMGTKNAETVSAAEYTIKLESSGSVVLGGTMEFRATLLTDGKELEDKYKVTWTDNMNPPNTNGGESTKPYFNWTISYGNNHNAGNYRATISVKRYIYFVYYEVAEKSIGFNLTSLLNGQLQLTQNRSVVDTDYISSATPLNQTIVLTESDQRVLEKATYTRTYWFINCQYIGTSDEFTKLDNYTSENQNYTIEALVVASFEKKPHSNRRKRQVPLALGGGDILASVNPLLLNMTDMRSIIIDGERIPDHLLQQDDSDDHGHVHDGSSVVSRIVKKADPSFNIEDSRQPFVCGNSSMIPPDPKKTYGHFVRKVTVQNPISKMNVSGPQWVQQGAPANLTFQCSGTPPFSFCYNVIYGQYNITQNETCRNSWQISEDSCKFRYTSWVFHKEQQSLIIFMKNRISEQIVQVGLQIYENQPKSQLSVIVVPIGFCLLAVILVVFGVAYYIQNRERFIVEVADFNFGDTSSLDDDMEYKTFRQRLVDSLRNTIQLPRFRLGSSGASHDGDDMSPSAVGESSLRYGAMT</sequence>
<feature type="region of interest" description="Disordered" evidence="1">
    <location>
        <begin position="513"/>
        <end position="541"/>
    </location>
</feature>
<evidence type="ECO:0000313" key="4">
    <source>
        <dbReference type="EMBL" id="EAT45344.1"/>
    </source>
</evidence>
<dbReference type="OMA" id="WLQHWEV"/>
<name>Q17FJ9_AEDAE</name>
<reference evidence="4" key="3">
    <citation type="submission" date="2012-09" db="EMBL/GenBank/DDBJ databases">
        <authorList>
            <consortium name="VectorBase"/>
        </authorList>
    </citation>
    <scope>NUCLEOTIDE SEQUENCE</scope>
    <source>
        <strain evidence="4">Liverpool</strain>
    </source>
</reference>
<keyword evidence="2" id="KW-0472">Membrane</keyword>
<evidence type="ECO:0000313" key="5">
    <source>
        <dbReference type="Proteomes" id="UP000682892"/>
    </source>
</evidence>
<organism evidence="4 5">
    <name type="scientific">Aedes aegypti</name>
    <name type="common">Yellowfever mosquito</name>
    <name type="synonym">Culex aegypti</name>
    <dbReference type="NCBI Taxonomy" id="7159"/>
    <lineage>
        <taxon>Eukaryota</taxon>
        <taxon>Metazoa</taxon>
        <taxon>Ecdysozoa</taxon>
        <taxon>Arthropoda</taxon>
        <taxon>Hexapoda</taxon>
        <taxon>Insecta</taxon>
        <taxon>Pterygota</taxon>
        <taxon>Neoptera</taxon>
        <taxon>Endopterygota</taxon>
        <taxon>Diptera</taxon>
        <taxon>Nematocera</taxon>
        <taxon>Culicoidea</taxon>
        <taxon>Culicidae</taxon>
        <taxon>Culicinae</taxon>
        <taxon>Aedini</taxon>
        <taxon>Aedes</taxon>
        <taxon>Stegomyia</taxon>
    </lineage>
</organism>
<dbReference type="EMBL" id="CH477270">
    <property type="protein sequence ID" value="EAT45344.1"/>
    <property type="molecule type" value="Genomic_DNA"/>
</dbReference>
<evidence type="ECO:0000256" key="1">
    <source>
        <dbReference type="SAM" id="MobiDB-lite"/>
    </source>
</evidence>
<gene>
    <name evidence="4" type="ORF">AaeL_AAEL003368</name>
</gene>
<dbReference type="PhylomeDB" id="Q17FJ9"/>